<evidence type="ECO:0000259" key="2">
    <source>
        <dbReference type="Pfam" id="PF19259"/>
    </source>
</evidence>
<organism evidence="3">
    <name type="scientific">Populus alba</name>
    <name type="common">White poplar</name>
    <dbReference type="NCBI Taxonomy" id="43335"/>
    <lineage>
        <taxon>Eukaryota</taxon>
        <taxon>Viridiplantae</taxon>
        <taxon>Streptophyta</taxon>
        <taxon>Embryophyta</taxon>
        <taxon>Tracheophyta</taxon>
        <taxon>Spermatophyta</taxon>
        <taxon>Magnoliopsida</taxon>
        <taxon>eudicotyledons</taxon>
        <taxon>Gunneridae</taxon>
        <taxon>Pentapetalae</taxon>
        <taxon>rosids</taxon>
        <taxon>fabids</taxon>
        <taxon>Malpighiales</taxon>
        <taxon>Salicaceae</taxon>
        <taxon>Saliceae</taxon>
        <taxon>Populus</taxon>
    </lineage>
</organism>
<feature type="domain" description="Ty3 transposon capsid-like protein" evidence="2">
    <location>
        <begin position="56"/>
        <end position="150"/>
    </location>
</feature>
<name>A0A4U5PLU3_POPAL</name>
<protein>
    <recommendedName>
        <fullName evidence="2">Ty3 transposon capsid-like protein domain-containing protein</fullName>
    </recommendedName>
</protein>
<feature type="compositionally biased region" description="Basic and acidic residues" evidence="1">
    <location>
        <begin position="1"/>
        <end position="14"/>
    </location>
</feature>
<evidence type="ECO:0000313" key="3">
    <source>
        <dbReference type="EMBL" id="TKR98087.1"/>
    </source>
</evidence>
<gene>
    <name evidence="3" type="ORF">D5086_0000206350</name>
</gene>
<sequence length="224" mass="25651">MAPETRSQDARKVDGTTNPEQTQAYDHIQQQLNDSRVDANTHFRELKEAMDALVAAYLRFGGEKNPLKELIELKQKNDLETYIKDFDILWNRSEISEKNAFVFFIGGLDIEVKNMIKMFEPKSLKQAYTLARLHDNTLTCRRYGSNPNKQTYHPTTFAYQNKSTTPASYNKNFPTRFPNTNLKQPQTENGEGSEEKGAIDLDPDTYNPYISLNVLEGVMGLNTL</sequence>
<comment type="caution">
    <text evidence="3">The sequence shown here is derived from an EMBL/GenBank/DDBJ whole genome shotgun (WGS) entry which is preliminary data.</text>
</comment>
<dbReference type="EMBL" id="RCHU01000695">
    <property type="protein sequence ID" value="TKR98087.1"/>
    <property type="molecule type" value="Genomic_DNA"/>
</dbReference>
<feature type="compositionally biased region" description="Polar residues" evidence="1">
    <location>
        <begin position="168"/>
        <end position="190"/>
    </location>
</feature>
<feature type="region of interest" description="Disordered" evidence="1">
    <location>
        <begin position="1"/>
        <end position="22"/>
    </location>
</feature>
<dbReference type="InterPro" id="IPR045358">
    <property type="entry name" value="Ty3_capsid"/>
</dbReference>
<evidence type="ECO:0000256" key="1">
    <source>
        <dbReference type="SAM" id="MobiDB-lite"/>
    </source>
</evidence>
<proteinExistence type="predicted"/>
<accession>A0A4U5PLU3</accession>
<reference evidence="3" key="1">
    <citation type="submission" date="2018-10" db="EMBL/GenBank/DDBJ databases">
        <title>Population genomic analysis revealed the cold adaptation of white poplar.</title>
        <authorList>
            <person name="Liu Y.-J."/>
        </authorList>
    </citation>
    <scope>NUCLEOTIDE SEQUENCE [LARGE SCALE GENOMIC DNA]</scope>
    <source>
        <strain evidence="3">PAL-ZL1</strain>
    </source>
</reference>
<dbReference type="Pfam" id="PF19259">
    <property type="entry name" value="Ty3_capsid"/>
    <property type="match status" value="1"/>
</dbReference>
<feature type="region of interest" description="Disordered" evidence="1">
    <location>
        <begin position="168"/>
        <end position="202"/>
    </location>
</feature>
<dbReference type="AlphaFoldDB" id="A0A4U5PLU3"/>